<evidence type="ECO:0000313" key="2">
    <source>
        <dbReference type="EMBL" id="RBL93968.1"/>
    </source>
</evidence>
<reference evidence="2 3" key="1">
    <citation type="submission" date="2018-05" db="EMBL/GenBank/DDBJ databases">
        <title>Chitinophaga sp. K3CV102501T nov., isolated from isolated from a monsoon evergreen broad-leaved forest soil.</title>
        <authorList>
            <person name="Lv Y."/>
        </authorList>
    </citation>
    <scope>NUCLEOTIDE SEQUENCE [LARGE SCALE GENOMIC DNA]</scope>
    <source>
        <strain evidence="2 3">GDMCC 1.1325</strain>
    </source>
</reference>
<feature type="transmembrane region" description="Helical" evidence="1">
    <location>
        <begin position="33"/>
        <end position="52"/>
    </location>
</feature>
<keyword evidence="3" id="KW-1185">Reference proteome</keyword>
<organism evidence="2 3">
    <name type="scientific">Chitinophaga flava</name>
    <dbReference type="NCBI Taxonomy" id="2259036"/>
    <lineage>
        <taxon>Bacteria</taxon>
        <taxon>Pseudomonadati</taxon>
        <taxon>Bacteroidota</taxon>
        <taxon>Chitinophagia</taxon>
        <taxon>Chitinophagales</taxon>
        <taxon>Chitinophagaceae</taxon>
        <taxon>Chitinophaga</taxon>
    </lineage>
</organism>
<name>A0A365Y6L1_9BACT</name>
<sequence>MKPFTRKLLWTLLTPLGIALLMAISGSDGIMGAGLLLLFVTPMYLLVGLVLVMFSDSGVETGKALLLSSGIILLVGLSTCGLIVSNLRLGGMH</sequence>
<protein>
    <submittedName>
        <fullName evidence="2">Uncharacterized protein</fullName>
    </submittedName>
</protein>
<dbReference type="OrthoDB" id="677960at2"/>
<keyword evidence="1" id="KW-0472">Membrane</keyword>
<keyword evidence="1" id="KW-0812">Transmembrane</keyword>
<keyword evidence="1" id="KW-1133">Transmembrane helix</keyword>
<accession>A0A365Y6L1</accession>
<dbReference type="AlphaFoldDB" id="A0A365Y6L1"/>
<evidence type="ECO:0000256" key="1">
    <source>
        <dbReference type="SAM" id="Phobius"/>
    </source>
</evidence>
<dbReference type="Proteomes" id="UP000253410">
    <property type="component" value="Unassembled WGS sequence"/>
</dbReference>
<proteinExistence type="predicted"/>
<gene>
    <name evidence="2" type="ORF">DF182_15905</name>
</gene>
<evidence type="ECO:0000313" key="3">
    <source>
        <dbReference type="Proteomes" id="UP000253410"/>
    </source>
</evidence>
<comment type="caution">
    <text evidence="2">The sequence shown here is derived from an EMBL/GenBank/DDBJ whole genome shotgun (WGS) entry which is preliminary data.</text>
</comment>
<dbReference type="RefSeq" id="WP_113616594.1">
    <property type="nucleotide sequence ID" value="NZ_QFFJ01000001.1"/>
</dbReference>
<feature type="transmembrane region" description="Helical" evidence="1">
    <location>
        <begin position="64"/>
        <end position="84"/>
    </location>
</feature>
<dbReference type="EMBL" id="QFFJ01000001">
    <property type="protein sequence ID" value="RBL93968.1"/>
    <property type="molecule type" value="Genomic_DNA"/>
</dbReference>